<organism evidence="2 3">
    <name type="scientific">Planococcus glaciei</name>
    <dbReference type="NCBI Taxonomy" id="459472"/>
    <lineage>
        <taxon>Bacteria</taxon>
        <taxon>Bacillati</taxon>
        <taxon>Bacillota</taxon>
        <taxon>Bacilli</taxon>
        <taxon>Bacillales</taxon>
        <taxon>Caryophanaceae</taxon>
        <taxon>Planococcus</taxon>
    </lineage>
</organism>
<dbReference type="RefSeq" id="WP_176295057.1">
    <property type="nucleotide sequence ID" value="NZ_CP051177.1"/>
</dbReference>
<dbReference type="Pfam" id="PF21747">
    <property type="entry name" value="YpoC"/>
    <property type="match status" value="1"/>
</dbReference>
<sequence>MKLSQKLTKEAVEPFFNGWDSLKETIEPSFRDRDGTAQQALLNGIKLYKQLLAHCDFEIIPLNGRERLAFIEQRPTNYAAFRQLDELFSEMKKGIASKRIQLKRNEQ</sequence>
<reference evidence="3" key="1">
    <citation type="submission" date="2020-06" db="EMBL/GenBank/DDBJ databases">
        <title>Isolation of Planomicrobium glaciei.</title>
        <authorList>
            <person name="Malisova L."/>
            <person name="Safrankova R."/>
            <person name="Jakubu V."/>
            <person name="Spanelova P."/>
        </authorList>
    </citation>
    <scope>NUCLEOTIDE SEQUENCE [LARGE SCALE GENOMIC DNA]</scope>
    <source>
        <strain evidence="3">NRL-ATB46093</strain>
    </source>
</reference>
<dbReference type="AlphaFoldDB" id="A0A7H8QFV1"/>
<evidence type="ECO:0000259" key="1">
    <source>
        <dbReference type="Pfam" id="PF21747"/>
    </source>
</evidence>
<keyword evidence="3" id="KW-1185">Reference proteome</keyword>
<name>A0A7H8QFV1_9BACL</name>
<accession>A0A7H8QFV1</accession>
<evidence type="ECO:0000313" key="3">
    <source>
        <dbReference type="Proteomes" id="UP000509222"/>
    </source>
</evidence>
<proteinExistence type="predicted"/>
<dbReference type="EMBL" id="CP051177">
    <property type="protein sequence ID" value="QKX52381.1"/>
    <property type="molecule type" value="Genomic_DNA"/>
</dbReference>
<feature type="domain" description="YpoC-like" evidence="1">
    <location>
        <begin position="10"/>
        <end position="102"/>
    </location>
</feature>
<dbReference type="Proteomes" id="UP000509222">
    <property type="component" value="Chromosome"/>
</dbReference>
<gene>
    <name evidence="2" type="ORF">HF394_18375</name>
</gene>
<dbReference type="InterPro" id="IPR048427">
    <property type="entry name" value="YpoC"/>
</dbReference>
<evidence type="ECO:0000313" key="2">
    <source>
        <dbReference type="EMBL" id="QKX52381.1"/>
    </source>
</evidence>
<protein>
    <recommendedName>
        <fullName evidence="1">YpoC-like domain-containing protein</fullName>
    </recommendedName>
</protein>